<sequence>MIPVYEQCYGRGIGLDRQSFQNRIEQIVKNKMSEGEEKAFALIFYDFRDKNFRKILKDNDVFTKLDRLSGRELSIFYLHSGSDEFIENFNKQFIKKLNIVGDVNLPCVVFFRTSKKGLVDISIASIYSEKITHGFQELYEIIRSYVSATPLQAEPKHIKWIKSSIKFLSLESMKVLISEFLKNLVSY</sequence>
<dbReference type="RefSeq" id="WP_171096866.1">
    <property type="nucleotide sequence ID" value="NZ_CP053084.1"/>
</dbReference>
<dbReference type="EMBL" id="CP053084">
    <property type="protein sequence ID" value="QJR28215.1"/>
    <property type="molecule type" value="Genomic_DNA"/>
</dbReference>
<accession>A0ABX6N1G7</accession>
<evidence type="ECO:0008006" key="3">
    <source>
        <dbReference type="Google" id="ProtNLM"/>
    </source>
</evidence>
<evidence type="ECO:0000313" key="1">
    <source>
        <dbReference type="EMBL" id="QJR28215.1"/>
    </source>
</evidence>
<evidence type="ECO:0000313" key="2">
    <source>
        <dbReference type="Proteomes" id="UP000501130"/>
    </source>
</evidence>
<gene>
    <name evidence="1" type="ORF">HKT17_00085</name>
</gene>
<organism evidence="1 2">
    <name type="scientific">Limnobacter profundi</name>
    <dbReference type="NCBI Taxonomy" id="2732163"/>
    <lineage>
        <taxon>Bacteria</taxon>
        <taxon>Pseudomonadati</taxon>
        <taxon>Pseudomonadota</taxon>
        <taxon>Betaproteobacteria</taxon>
        <taxon>Burkholderiales</taxon>
        <taxon>Burkholderiaceae</taxon>
        <taxon>Limnobacter</taxon>
    </lineage>
</organism>
<name>A0ABX6N1G7_9BURK</name>
<keyword evidence="2" id="KW-1185">Reference proteome</keyword>
<proteinExistence type="predicted"/>
<protein>
    <recommendedName>
        <fullName evidence="3">TIR domain-containing protein</fullName>
    </recommendedName>
</protein>
<dbReference type="Proteomes" id="UP000501130">
    <property type="component" value="Chromosome"/>
</dbReference>
<reference evidence="1 2" key="1">
    <citation type="submission" date="2020-05" db="EMBL/GenBank/DDBJ databases">
        <title>Compete genome of Limnobacter sp. SAORIC-580.</title>
        <authorList>
            <person name="Song J."/>
            <person name="Cho J.-C."/>
        </authorList>
    </citation>
    <scope>NUCLEOTIDE SEQUENCE [LARGE SCALE GENOMIC DNA]</scope>
    <source>
        <strain evidence="1 2">SAORIC-580</strain>
    </source>
</reference>